<organism evidence="2 3">
    <name type="scientific">Colobus angolensis palliatus</name>
    <name type="common">Peters' Angolan colobus</name>
    <dbReference type="NCBI Taxonomy" id="336983"/>
    <lineage>
        <taxon>Eukaryota</taxon>
        <taxon>Metazoa</taxon>
        <taxon>Chordata</taxon>
        <taxon>Craniata</taxon>
        <taxon>Vertebrata</taxon>
        <taxon>Euteleostomi</taxon>
        <taxon>Mammalia</taxon>
        <taxon>Eutheria</taxon>
        <taxon>Euarchontoglires</taxon>
        <taxon>Primates</taxon>
        <taxon>Haplorrhini</taxon>
        <taxon>Catarrhini</taxon>
        <taxon>Cercopithecidae</taxon>
        <taxon>Colobinae</taxon>
        <taxon>Colobus</taxon>
    </lineage>
</organism>
<dbReference type="OMA" id="IKESCHN"/>
<reference evidence="2" key="1">
    <citation type="submission" date="2025-08" db="UniProtKB">
        <authorList>
            <consortium name="Ensembl"/>
        </authorList>
    </citation>
    <scope>IDENTIFICATION</scope>
</reference>
<feature type="signal peptide" evidence="1">
    <location>
        <begin position="1"/>
        <end position="17"/>
    </location>
</feature>
<accession>A0A2K5I994</accession>
<dbReference type="Ensembl" id="ENSCANT00000036118.1">
    <property type="protein sequence ID" value="ENSCANP00000013205.1"/>
    <property type="gene ID" value="ENSCANG00000030034.1"/>
</dbReference>
<keyword evidence="3" id="KW-1185">Reference proteome</keyword>
<dbReference type="STRING" id="336983.ENSCANP00000013205"/>
<dbReference type="InterPro" id="IPR036873">
    <property type="entry name" value="Rhodanese-like_dom_sf"/>
</dbReference>
<sequence>MVLTWLLLGTERRAVLGSAEAACLNCLFFPGLNFYTAISNDVTYKELENLLNSKNTMLIGVTETWGILEYRKIPGSINIPLDEVGEALQMNPRDFKEKYNEVKPSKSD</sequence>
<protein>
    <submittedName>
        <fullName evidence="2">Uncharacterized protein</fullName>
    </submittedName>
</protein>
<dbReference type="SUPFAM" id="SSF52821">
    <property type="entry name" value="Rhodanese/Cell cycle control phosphatase"/>
    <property type="match status" value="1"/>
</dbReference>
<evidence type="ECO:0000313" key="2">
    <source>
        <dbReference type="Ensembl" id="ENSCANP00000013205.1"/>
    </source>
</evidence>
<dbReference type="PANTHER" id="PTHR44086">
    <property type="entry name" value="THIOSULFATE SULFURTRANSFERASE RDL2, MITOCHONDRIAL-RELATED"/>
    <property type="match status" value="1"/>
</dbReference>
<keyword evidence="1" id="KW-0732">Signal</keyword>
<dbReference type="PANTHER" id="PTHR44086:SF10">
    <property type="entry name" value="THIOSULFATE SULFURTRANSFERASE_RHODANESE-LIKE DOMAIN-CONTAINING PROTEIN 3"/>
    <property type="match status" value="1"/>
</dbReference>
<evidence type="ECO:0000256" key="1">
    <source>
        <dbReference type="SAM" id="SignalP"/>
    </source>
</evidence>
<proteinExistence type="predicted"/>
<dbReference type="AlphaFoldDB" id="A0A2K5I994"/>
<reference evidence="2" key="2">
    <citation type="submission" date="2025-09" db="UniProtKB">
        <authorList>
            <consortium name="Ensembl"/>
        </authorList>
    </citation>
    <scope>IDENTIFICATION</scope>
</reference>
<feature type="chain" id="PRO_5014320706" evidence="1">
    <location>
        <begin position="18"/>
        <end position="108"/>
    </location>
</feature>
<name>A0A2K5I994_COLAP</name>
<evidence type="ECO:0000313" key="3">
    <source>
        <dbReference type="Proteomes" id="UP000233080"/>
    </source>
</evidence>
<dbReference type="Gene3D" id="3.40.250.10">
    <property type="entry name" value="Rhodanese-like domain"/>
    <property type="match status" value="1"/>
</dbReference>
<dbReference type="Proteomes" id="UP000233080">
    <property type="component" value="Unassembled WGS sequence"/>
</dbReference>